<organism evidence="9 10">
    <name type="scientific">Vagococcus allomyrinae</name>
    <dbReference type="NCBI Taxonomy" id="2794353"/>
    <lineage>
        <taxon>Bacteria</taxon>
        <taxon>Bacillati</taxon>
        <taxon>Bacillota</taxon>
        <taxon>Bacilli</taxon>
        <taxon>Lactobacillales</taxon>
        <taxon>Enterococcaceae</taxon>
        <taxon>Vagococcus</taxon>
    </lineage>
</organism>
<dbReference type="GO" id="GO:0016301">
    <property type="term" value="F:kinase activity"/>
    <property type="evidence" value="ECO:0007669"/>
    <property type="project" value="UniProtKB-KW"/>
</dbReference>
<evidence type="ECO:0000256" key="4">
    <source>
        <dbReference type="ARBA" id="ARBA00022679"/>
    </source>
</evidence>
<name>A0A940P8R4_9ENTE</name>
<dbReference type="PANTHER" id="PTHR34581:SF2">
    <property type="entry name" value="PTS SYSTEM N,N'-DIACETYLCHITOBIOSE-SPECIFIC EIIB COMPONENT"/>
    <property type="match status" value="1"/>
</dbReference>
<dbReference type="Gene3D" id="3.40.50.2300">
    <property type="match status" value="1"/>
</dbReference>
<keyword evidence="10" id="KW-1185">Reference proteome</keyword>
<dbReference type="RefSeq" id="WP_209524920.1">
    <property type="nucleotide sequence ID" value="NZ_JAEEGA010000002.1"/>
</dbReference>
<feature type="domain" description="PTS EIIB type-3" evidence="8">
    <location>
        <begin position="3"/>
        <end position="108"/>
    </location>
</feature>
<evidence type="ECO:0000256" key="5">
    <source>
        <dbReference type="ARBA" id="ARBA00022683"/>
    </source>
</evidence>
<proteinExistence type="predicted"/>
<keyword evidence="1" id="KW-0813">Transport</keyword>
<evidence type="ECO:0000256" key="3">
    <source>
        <dbReference type="ARBA" id="ARBA00022597"/>
    </source>
</evidence>
<dbReference type="InterPro" id="IPR051819">
    <property type="entry name" value="PTS_sugar-specific_EIIB"/>
</dbReference>
<dbReference type="Pfam" id="PF02302">
    <property type="entry name" value="PTS_IIB"/>
    <property type="match status" value="1"/>
</dbReference>
<dbReference type="AlphaFoldDB" id="A0A940P8R4"/>
<evidence type="ECO:0000256" key="2">
    <source>
        <dbReference type="ARBA" id="ARBA00022553"/>
    </source>
</evidence>
<evidence type="ECO:0000313" key="10">
    <source>
        <dbReference type="Proteomes" id="UP000674938"/>
    </source>
</evidence>
<keyword evidence="5" id="KW-0598">Phosphotransferase system</keyword>
<keyword evidence="4" id="KW-0808">Transferase</keyword>
<evidence type="ECO:0000256" key="1">
    <source>
        <dbReference type="ARBA" id="ARBA00022448"/>
    </source>
</evidence>
<dbReference type="InterPro" id="IPR036095">
    <property type="entry name" value="PTS_EIIB-like_sf"/>
</dbReference>
<dbReference type="PANTHER" id="PTHR34581">
    <property type="entry name" value="PTS SYSTEM N,N'-DIACETYLCHITOBIOSE-SPECIFIC EIIB COMPONENT"/>
    <property type="match status" value="1"/>
</dbReference>
<dbReference type="GO" id="GO:0009401">
    <property type="term" value="P:phosphoenolpyruvate-dependent sugar phosphotransferase system"/>
    <property type="evidence" value="ECO:0007669"/>
    <property type="project" value="UniProtKB-KW"/>
</dbReference>
<dbReference type="SUPFAM" id="SSF52794">
    <property type="entry name" value="PTS system IIB component-like"/>
    <property type="match status" value="1"/>
</dbReference>
<evidence type="ECO:0000256" key="6">
    <source>
        <dbReference type="ARBA" id="ARBA00022777"/>
    </source>
</evidence>
<keyword evidence="6" id="KW-0418">Kinase</keyword>
<dbReference type="InterPro" id="IPR003501">
    <property type="entry name" value="PTS_EIIB_2/3"/>
</dbReference>
<evidence type="ECO:0000256" key="7">
    <source>
        <dbReference type="PROSITE-ProRule" id="PRU00423"/>
    </source>
</evidence>
<keyword evidence="3 9" id="KW-0762">Sugar transport</keyword>
<dbReference type="Proteomes" id="UP000674938">
    <property type="component" value="Unassembled WGS sequence"/>
</dbReference>
<dbReference type="EMBL" id="JAEEGA010000002">
    <property type="protein sequence ID" value="MBP1040022.1"/>
    <property type="molecule type" value="Genomic_DNA"/>
</dbReference>
<reference evidence="9" key="1">
    <citation type="submission" date="2020-12" db="EMBL/GenBank/DDBJ databases">
        <title>Vagococcus allomyrinae sp. nov. and Enterococcus lavae sp. nov., isolated from the larvae of Allomyrina dichotoma.</title>
        <authorList>
            <person name="Lee S.D."/>
        </authorList>
    </citation>
    <scope>NUCLEOTIDE SEQUENCE</scope>
    <source>
        <strain evidence="9">BWB3-3</strain>
    </source>
</reference>
<evidence type="ECO:0000259" key="8">
    <source>
        <dbReference type="PROSITE" id="PS51100"/>
    </source>
</evidence>
<keyword evidence="2" id="KW-0597">Phosphoprotein</keyword>
<protein>
    <submittedName>
        <fullName evidence="9">PTS sugar transporter subunit IIB</fullName>
    </submittedName>
</protein>
<dbReference type="InterPro" id="IPR013012">
    <property type="entry name" value="PTS_EIIB_3"/>
</dbReference>
<comment type="caution">
    <text evidence="9">The sequence shown here is derived from an EMBL/GenBank/DDBJ whole genome shotgun (WGS) entry which is preliminary data.</text>
</comment>
<dbReference type="PROSITE" id="PS51100">
    <property type="entry name" value="PTS_EIIB_TYPE_3"/>
    <property type="match status" value="1"/>
</dbReference>
<dbReference type="GO" id="GO:0008982">
    <property type="term" value="F:protein-N(PI)-phosphohistidine-sugar phosphotransferase activity"/>
    <property type="evidence" value="ECO:0007669"/>
    <property type="project" value="InterPro"/>
</dbReference>
<feature type="modified residue" description="Phosphocysteine; by EIIA" evidence="7">
    <location>
        <position position="10"/>
    </location>
</feature>
<sequence length="108" mass="11644">MTDLNILLVCSAGASSGFLAQNIRKAARKKGLEVTIEAKSDAFLESLIGSKDMVLVAPHLQFEEEMIKKLSEDAKVPYAFLPRQVYGSLDGASALALALEAIKDFKEG</sequence>
<gene>
    <name evidence="9" type="ORF">I6N95_03250</name>
</gene>
<accession>A0A940P8R4</accession>
<evidence type="ECO:0000313" key="9">
    <source>
        <dbReference type="EMBL" id="MBP1040022.1"/>
    </source>
</evidence>